<evidence type="ECO:0000256" key="2">
    <source>
        <dbReference type="ARBA" id="ARBA00022777"/>
    </source>
</evidence>
<sequence>MTEQELLSDVNDELFSLLTETAGIQEFLDGFAVAAAHRLSGEHSASCAITLVRRKRAGTLAASDAIARTADEFQNRFQEGPCLEAAVTQHSVYCSDTLVDSRWPGYLKRLDTGRIRSIVAVPFALEDSGHAALNLYSAQPDSFSPATIRAAEALAETASSSLRFAIRAASLDDEAHNLEAALASRQTINTAVGIIMFQNKCSQAEALAILQRASSSRNMKLRLVAEHVVASIAPLGDGSRTSVLNRPEPS</sequence>
<keyword evidence="1" id="KW-0808">Transferase</keyword>
<keyword evidence="4" id="KW-0804">Transcription</keyword>
<evidence type="ECO:0000256" key="3">
    <source>
        <dbReference type="ARBA" id="ARBA00023015"/>
    </source>
</evidence>
<dbReference type="PROSITE" id="PS50921">
    <property type="entry name" value="ANTAR"/>
    <property type="match status" value="1"/>
</dbReference>
<keyword evidence="7" id="KW-1185">Reference proteome</keyword>
<dbReference type="Pfam" id="PF13185">
    <property type="entry name" value="GAF_2"/>
    <property type="match status" value="1"/>
</dbReference>
<evidence type="ECO:0000256" key="4">
    <source>
        <dbReference type="ARBA" id="ARBA00023163"/>
    </source>
</evidence>
<evidence type="ECO:0000259" key="5">
    <source>
        <dbReference type="PROSITE" id="PS50921"/>
    </source>
</evidence>
<keyword evidence="2" id="KW-0418">Kinase</keyword>
<accession>A0ABT8K4V6</accession>
<organism evidence="6 7">
    <name type="scientific">Arthrobacter burdickii</name>
    <dbReference type="NCBI Taxonomy" id="3035920"/>
    <lineage>
        <taxon>Bacteria</taxon>
        <taxon>Bacillati</taxon>
        <taxon>Actinomycetota</taxon>
        <taxon>Actinomycetes</taxon>
        <taxon>Micrococcales</taxon>
        <taxon>Micrococcaceae</taxon>
        <taxon>Arthrobacter</taxon>
    </lineage>
</organism>
<dbReference type="InterPro" id="IPR003018">
    <property type="entry name" value="GAF"/>
</dbReference>
<evidence type="ECO:0000256" key="1">
    <source>
        <dbReference type="ARBA" id="ARBA00022679"/>
    </source>
</evidence>
<comment type="caution">
    <text evidence="6">The sequence shown here is derived from an EMBL/GenBank/DDBJ whole genome shotgun (WGS) entry which is preliminary data.</text>
</comment>
<evidence type="ECO:0000313" key="6">
    <source>
        <dbReference type="EMBL" id="MDN4612409.1"/>
    </source>
</evidence>
<protein>
    <submittedName>
        <fullName evidence="6">GAF and ANTAR domain-containing protein</fullName>
    </submittedName>
</protein>
<dbReference type="InterPro" id="IPR005561">
    <property type="entry name" value="ANTAR"/>
</dbReference>
<name>A0ABT8K4V6_9MICC</name>
<dbReference type="InterPro" id="IPR011006">
    <property type="entry name" value="CheY-like_superfamily"/>
</dbReference>
<dbReference type="PIRSF" id="PIRSF036625">
    <property type="entry name" value="GAF_ANTAR"/>
    <property type="match status" value="1"/>
</dbReference>
<dbReference type="SUPFAM" id="SSF52172">
    <property type="entry name" value="CheY-like"/>
    <property type="match status" value="1"/>
</dbReference>
<dbReference type="Gene3D" id="3.30.450.40">
    <property type="match status" value="1"/>
</dbReference>
<keyword evidence="3" id="KW-0805">Transcription regulation</keyword>
<dbReference type="InterPro" id="IPR036388">
    <property type="entry name" value="WH-like_DNA-bd_sf"/>
</dbReference>
<proteinExistence type="predicted"/>
<dbReference type="SMART" id="SM01012">
    <property type="entry name" value="ANTAR"/>
    <property type="match status" value="1"/>
</dbReference>
<gene>
    <name evidence="6" type="ORF">P5G52_16185</name>
</gene>
<dbReference type="Gene3D" id="1.10.10.10">
    <property type="entry name" value="Winged helix-like DNA-binding domain superfamily/Winged helix DNA-binding domain"/>
    <property type="match status" value="1"/>
</dbReference>
<evidence type="ECO:0000313" key="7">
    <source>
        <dbReference type="Proteomes" id="UP001174209"/>
    </source>
</evidence>
<reference evidence="6" key="1">
    <citation type="submission" date="2023-06" db="EMBL/GenBank/DDBJ databases">
        <title>MT1 and MT2 Draft Genomes of Novel Species.</title>
        <authorList>
            <person name="Venkateswaran K."/>
        </authorList>
    </citation>
    <scope>NUCLEOTIDE SEQUENCE</scope>
    <source>
        <strain evidence="6">IIF3SC-B10</strain>
    </source>
</reference>
<dbReference type="EMBL" id="JAROCG010000002">
    <property type="protein sequence ID" value="MDN4612409.1"/>
    <property type="molecule type" value="Genomic_DNA"/>
</dbReference>
<dbReference type="Pfam" id="PF03861">
    <property type="entry name" value="ANTAR"/>
    <property type="match status" value="1"/>
</dbReference>
<dbReference type="RefSeq" id="WP_301229417.1">
    <property type="nucleotide sequence ID" value="NZ_JAROCG010000002.1"/>
</dbReference>
<dbReference type="SUPFAM" id="SSF55781">
    <property type="entry name" value="GAF domain-like"/>
    <property type="match status" value="1"/>
</dbReference>
<dbReference type="InterPro" id="IPR029016">
    <property type="entry name" value="GAF-like_dom_sf"/>
</dbReference>
<dbReference type="Proteomes" id="UP001174209">
    <property type="component" value="Unassembled WGS sequence"/>
</dbReference>
<dbReference type="InterPro" id="IPR012074">
    <property type="entry name" value="GAF_ANTAR"/>
</dbReference>
<feature type="domain" description="ANTAR" evidence="5">
    <location>
        <begin position="168"/>
        <end position="229"/>
    </location>
</feature>